<dbReference type="EMBL" id="JBHTAA010000002">
    <property type="protein sequence ID" value="MFC7203054.1"/>
    <property type="molecule type" value="Genomic_DNA"/>
</dbReference>
<protein>
    <submittedName>
        <fullName evidence="2">DUF1269 domain-containing protein</fullName>
    </submittedName>
</protein>
<keyword evidence="1" id="KW-0812">Transmembrane</keyword>
<keyword evidence="3" id="KW-1185">Reference proteome</keyword>
<keyword evidence="1" id="KW-0472">Membrane</keyword>
<sequence length="154" mass="16515">MDGAKDVRDKLFDLQKQELIQLDDAAVVVRKPDGKVKVDQATSLVGSGALGGAFWGMLIGILFFMPWLGMAVGAVTGAIAGKHSDIGIDDEFIKEVGETVEPGHSALFLLIRDVQEERVLDEIESYAPKVIKTNLSPADEAKLREAFGSESTAA</sequence>
<evidence type="ECO:0000313" key="3">
    <source>
        <dbReference type="Proteomes" id="UP001596481"/>
    </source>
</evidence>
<dbReference type="Pfam" id="PF06897">
    <property type="entry name" value="DUF1269"/>
    <property type="match status" value="1"/>
</dbReference>
<evidence type="ECO:0000256" key="1">
    <source>
        <dbReference type="SAM" id="Phobius"/>
    </source>
</evidence>
<name>A0ABD5ZCU9_9EURY</name>
<feature type="transmembrane region" description="Helical" evidence="1">
    <location>
        <begin position="53"/>
        <end position="75"/>
    </location>
</feature>
<dbReference type="Proteomes" id="UP001596481">
    <property type="component" value="Unassembled WGS sequence"/>
</dbReference>
<reference evidence="2 3" key="1">
    <citation type="journal article" date="2019" name="Int. J. Syst. Evol. Microbiol.">
        <title>The Global Catalogue of Microorganisms (GCM) 10K type strain sequencing project: providing services to taxonomists for standard genome sequencing and annotation.</title>
        <authorList>
            <consortium name="The Broad Institute Genomics Platform"/>
            <consortium name="The Broad Institute Genome Sequencing Center for Infectious Disease"/>
            <person name="Wu L."/>
            <person name="Ma J."/>
        </authorList>
    </citation>
    <scope>NUCLEOTIDE SEQUENCE [LARGE SCALE GENOMIC DNA]</scope>
    <source>
        <strain evidence="2 3">DSM 29988</strain>
    </source>
</reference>
<accession>A0ABD5ZCU9</accession>
<evidence type="ECO:0000313" key="2">
    <source>
        <dbReference type="EMBL" id="MFC7203054.1"/>
    </source>
</evidence>
<gene>
    <name evidence="2" type="ORF">ACFQJC_05985</name>
</gene>
<keyword evidence="1" id="KW-1133">Transmembrane helix</keyword>
<dbReference type="AlphaFoldDB" id="A0ABD5ZCU9"/>
<organism evidence="2 3">
    <name type="scientific">Haloferax namakaokahaiae</name>
    <dbReference type="NCBI Taxonomy" id="1748331"/>
    <lineage>
        <taxon>Archaea</taxon>
        <taxon>Methanobacteriati</taxon>
        <taxon>Methanobacteriota</taxon>
        <taxon>Stenosarchaea group</taxon>
        <taxon>Halobacteria</taxon>
        <taxon>Halobacteriales</taxon>
        <taxon>Haloferacaceae</taxon>
        <taxon>Haloferax</taxon>
    </lineage>
</organism>
<comment type="caution">
    <text evidence="2">The sequence shown here is derived from an EMBL/GenBank/DDBJ whole genome shotgun (WGS) entry which is preliminary data.</text>
</comment>
<dbReference type="RefSeq" id="WP_390222688.1">
    <property type="nucleotide sequence ID" value="NZ_JBHTAA010000002.1"/>
</dbReference>
<proteinExistence type="predicted"/>
<dbReference type="InterPro" id="IPR009200">
    <property type="entry name" value="DUF1269_membrane"/>
</dbReference>